<evidence type="ECO:0000313" key="2">
    <source>
        <dbReference type="Proteomes" id="UP000447434"/>
    </source>
</evidence>
<keyword evidence="2" id="KW-1185">Reference proteome</keyword>
<dbReference type="SUPFAM" id="SSF50249">
    <property type="entry name" value="Nucleic acid-binding proteins"/>
    <property type="match status" value="1"/>
</dbReference>
<sequence length="165" mass="19163">MHNFNVLHNDLQFKACNHAYRMQFNASTTIKDRDFPNILECEYEFKKFGDILAGNFQIDLLVDIVGAVEKMIFSQTQTTLKKVFLNLRDSSGDFLTCTLWESYAIKFLNCYNNQLSGKTMVMILTYARVKEGPGKYPPSLINSWCGSKLLIDDEIPDYEKYQERK</sequence>
<organism evidence="1 2">
    <name type="scientific">Lupinus albus</name>
    <name type="common">White lupine</name>
    <name type="synonym">Lupinus termis</name>
    <dbReference type="NCBI Taxonomy" id="3870"/>
    <lineage>
        <taxon>Eukaryota</taxon>
        <taxon>Viridiplantae</taxon>
        <taxon>Streptophyta</taxon>
        <taxon>Embryophyta</taxon>
        <taxon>Tracheophyta</taxon>
        <taxon>Spermatophyta</taxon>
        <taxon>Magnoliopsida</taxon>
        <taxon>eudicotyledons</taxon>
        <taxon>Gunneridae</taxon>
        <taxon>Pentapetalae</taxon>
        <taxon>rosids</taxon>
        <taxon>fabids</taxon>
        <taxon>Fabales</taxon>
        <taxon>Fabaceae</taxon>
        <taxon>Papilionoideae</taxon>
        <taxon>50 kb inversion clade</taxon>
        <taxon>genistoids sensu lato</taxon>
        <taxon>core genistoids</taxon>
        <taxon>Genisteae</taxon>
        <taxon>Lupinus</taxon>
    </lineage>
</organism>
<proteinExistence type="predicted"/>
<dbReference type="Gene3D" id="2.40.50.140">
    <property type="entry name" value="Nucleic acid-binding proteins"/>
    <property type="match status" value="1"/>
</dbReference>
<dbReference type="CDD" id="cd04481">
    <property type="entry name" value="RPA1_DBD_B_like"/>
    <property type="match status" value="1"/>
</dbReference>
<evidence type="ECO:0000313" key="1">
    <source>
        <dbReference type="EMBL" id="KAE9614382.1"/>
    </source>
</evidence>
<comment type="caution">
    <text evidence="1">The sequence shown here is derived from an EMBL/GenBank/DDBJ whole genome shotgun (WGS) entry which is preliminary data.</text>
</comment>
<protein>
    <submittedName>
        <fullName evidence="1">Putative nucleic acid-binding protein</fullName>
    </submittedName>
</protein>
<dbReference type="EMBL" id="WOCE01000005">
    <property type="protein sequence ID" value="KAE9614382.1"/>
    <property type="molecule type" value="Genomic_DNA"/>
</dbReference>
<dbReference type="Proteomes" id="UP000447434">
    <property type="component" value="Chromosome 5"/>
</dbReference>
<gene>
    <name evidence="1" type="ORF">Lalb_Chr05g0227341</name>
</gene>
<dbReference type="AlphaFoldDB" id="A0A6A4QLJ2"/>
<accession>A0A6A4QLJ2</accession>
<name>A0A6A4QLJ2_LUPAL</name>
<dbReference type="OrthoDB" id="1434837at2759"/>
<reference evidence="2" key="1">
    <citation type="journal article" date="2020" name="Nat. Commun.">
        <title>Genome sequence of the cluster root forming white lupin.</title>
        <authorList>
            <person name="Hufnagel B."/>
            <person name="Marques A."/>
            <person name="Soriano A."/>
            <person name="Marques L."/>
            <person name="Divol F."/>
            <person name="Doumas P."/>
            <person name="Sallet E."/>
            <person name="Mancinotti D."/>
            <person name="Carrere S."/>
            <person name="Marande W."/>
            <person name="Arribat S."/>
            <person name="Keller J."/>
            <person name="Huneau C."/>
            <person name="Blein T."/>
            <person name="Aime D."/>
            <person name="Laguerre M."/>
            <person name="Taylor J."/>
            <person name="Schubert V."/>
            <person name="Nelson M."/>
            <person name="Geu-Flores F."/>
            <person name="Crespi M."/>
            <person name="Gallardo-Guerrero K."/>
            <person name="Delaux P.-M."/>
            <person name="Salse J."/>
            <person name="Berges H."/>
            <person name="Guyot R."/>
            <person name="Gouzy J."/>
            <person name="Peret B."/>
        </authorList>
    </citation>
    <scope>NUCLEOTIDE SEQUENCE [LARGE SCALE GENOMIC DNA]</scope>
    <source>
        <strain evidence="2">cv. Amiga</strain>
    </source>
</reference>
<dbReference type="InterPro" id="IPR012340">
    <property type="entry name" value="NA-bd_OB-fold"/>
</dbReference>